<protein>
    <submittedName>
        <fullName evidence="1">Uncharacterized protein</fullName>
    </submittedName>
</protein>
<name>A0A0F9KD77_9ZZZZ</name>
<comment type="caution">
    <text evidence="1">The sequence shown here is derived from an EMBL/GenBank/DDBJ whole genome shotgun (WGS) entry which is preliminary data.</text>
</comment>
<proteinExistence type="predicted"/>
<gene>
    <name evidence="1" type="ORF">LCGC14_1649370</name>
</gene>
<accession>A0A0F9KD77</accession>
<organism evidence="1">
    <name type="scientific">marine sediment metagenome</name>
    <dbReference type="NCBI Taxonomy" id="412755"/>
    <lineage>
        <taxon>unclassified sequences</taxon>
        <taxon>metagenomes</taxon>
        <taxon>ecological metagenomes</taxon>
    </lineage>
</organism>
<evidence type="ECO:0000313" key="1">
    <source>
        <dbReference type="EMBL" id="KKM20063.1"/>
    </source>
</evidence>
<reference evidence="1" key="1">
    <citation type="journal article" date="2015" name="Nature">
        <title>Complex archaea that bridge the gap between prokaryotes and eukaryotes.</title>
        <authorList>
            <person name="Spang A."/>
            <person name="Saw J.H."/>
            <person name="Jorgensen S.L."/>
            <person name="Zaremba-Niedzwiedzka K."/>
            <person name="Martijn J."/>
            <person name="Lind A.E."/>
            <person name="van Eijk R."/>
            <person name="Schleper C."/>
            <person name="Guy L."/>
            <person name="Ettema T.J."/>
        </authorList>
    </citation>
    <scope>NUCLEOTIDE SEQUENCE</scope>
</reference>
<dbReference type="EMBL" id="LAZR01013848">
    <property type="protein sequence ID" value="KKM20063.1"/>
    <property type="molecule type" value="Genomic_DNA"/>
</dbReference>
<sequence>MAAGVTDRLVVVGPNEAARKGILAGRITFESVSIRYAHWSKCCCNRKVHVSARS</sequence>
<dbReference type="AlphaFoldDB" id="A0A0F9KD77"/>